<dbReference type="GO" id="GO:0016787">
    <property type="term" value="F:hydrolase activity"/>
    <property type="evidence" value="ECO:0007669"/>
    <property type="project" value="UniProtKB-KW"/>
</dbReference>
<feature type="region of interest" description="Disordered" evidence="7">
    <location>
        <begin position="1"/>
        <end position="51"/>
    </location>
</feature>
<dbReference type="CDD" id="cd00221">
    <property type="entry name" value="Vsr"/>
    <property type="match status" value="1"/>
</dbReference>
<protein>
    <submittedName>
        <fullName evidence="8">DNA mismatch endonuclease, patch repair protein</fullName>
    </submittedName>
</protein>
<evidence type="ECO:0000313" key="9">
    <source>
        <dbReference type="Proteomes" id="UP000198362"/>
    </source>
</evidence>
<dbReference type="SUPFAM" id="SSF52980">
    <property type="entry name" value="Restriction endonuclease-like"/>
    <property type="match status" value="1"/>
</dbReference>
<keyword evidence="1" id="KW-0540">Nuclease</keyword>
<keyword evidence="3" id="KW-0227">DNA damage</keyword>
<feature type="compositionally biased region" description="Basic and acidic residues" evidence="7">
    <location>
        <begin position="8"/>
        <end position="22"/>
    </location>
</feature>
<dbReference type="Proteomes" id="UP000198362">
    <property type="component" value="Unassembled WGS sequence"/>
</dbReference>
<dbReference type="GO" id="GO:0004519">
    <property type="term" value="F:endonuclease activity"/>
    <property type="evidence" value="ECO:0007669"/>
    <property type="project" value="UniProtKB-KW"/>
</dbReference>
<evidence type="ECO:0000256" key="5">
    <source>
        <dbReference type="ARBA" id="ARBA00023204"/>
    </source>
</evidence>
<evidence type="ECO:0000256" key="6">
    <source>
        <dbReference type="ARBA" id="ARBA00029466"/>
    </source>
</evidence>
<gene>
    <name evidence="8" type="ORF">SAMN05421812_106287</name>
</gene>
<evidence type="ECO:0000256" key="2">
    <source>
        <dbReference type="ARBA" id="ARBA00022759"/>
    </source>
</evidence>
<keyword evidence="2 8" id="KW-0255">Endonuclease</keyword>
<keyword evidence="9" id="KW-1185">Reference proteome</keyword>
<dbReference type="GO" id="GO:0006298">
    <property type="term" value="P:mismatch repair"/>
    <property type="evidence" value="ECO:0007669"/>
    <property type="project" value="InterPro"/>
</dbReference>
<name>A0A239MUZ1_9ACTN</name>
<evidence type="ECO:0000256" key="3">
    <source>
        <dbReference type="ARBA" id="ARBA00022763"/>
    </source>
</evidence>
<evidence type="ECO:0000313" key="8">
    <source>
        <dbReference type="EMBL" id="SNT45778.1"/>
    </source>
</evidence>
<comment type="similarity">
    <text evidence="6">Belongs to the Vsr family.</text>
</comment>
<dbReference type="EMBL" id="FZPH01000006">
    <property type="protein sequence ID" value="SNT45778.1"/>
    <property type="molecule type" value="Genomic_DNA"/>
</dbReference>
<proteinExistence type="inferred from homology"/>
<dbReference type="AlphaFoldDB" id="A0A239MUZ1"/>
<evidence type="ECO:0000256" key="7">
    <source>
        <dbReference type="SAM" id="MobiDB-lite"/>
    </source>
</evidence>
<keyword evidence="4" id="KW-0378">Hydrolase</keyword>
<sequence>MSPALDAEPGRWKDKPPPDRAWRGRPGLTRAERTAEQDRAAGGNGRRLVDLPDGRTAQASVELKVLPNTRRIRAYLRWSDKGRSPAKYLGEVSEATRARNLAAAWRMAFEQELLIVREASGASWASSPATRSVMRANRSRDTKPELALRSAIHRLGLRFRVDAPLVDGLRRRADVVFPKARIAVFSDGCYWHGCPEHYRPATQNGEFWREKIAANRARDGDTDERLRQAGWSVIRVWEHEDPVDAAERIAHVVRARSGASPP</sequence>
<dbReference type="InterPro" id="IPR004603">
    <property type="entry name" value="DNA_mismatch_endonuc_vsr"/>
</dbReference>
<dbReference type="Gene3D" id="3.40.960.10">
    <property type="entry name" value="VSR Endonuclease"/>
    <property type="match status" value="1"/>
</dbReference>
<dbReference type="NCBIfam" id="TIGR00632">
    <property type="entry name" value="vsr"/>
    <property type="match status" value="1"/>
</dbReference>
<dbReference type="OrthoDB" id="9801520at2"/>
<organism evidence="8 9">
    <name type="scientific">Asanoa hainanensis</name>
    <dbReference type="NCBI Taxonomy" id="560556"/>
    <lineage>
        <taxon>Bacteria</taxon>
        <taxon>Bacillati</taxon>
        <taxon>Actinomycetota</taxon>
        <taxon>Actinomycetes</taxon>
        <taxon>Micromonosporales</taxon>
        <taxon>Micromonosporaceae</taxon>
        <taxon>Asanoa</taxon>
    </lineage>
</organism>
<dbReference type="InterPro" id="IPR011335">
    <property type="entry name" value="Restrct_endonuc-II-like"/>
</dbReference>
<feature type="compositionally biased region" description="Basic and acidic residues" evidence="7">
    <location>
        <begin position="30"/>
        <end position="39"/>
    </location>
</feature>
<reference evidence="8 9" key="1">
    <citation type="submission" date="2017-06" db="EMBL/GenBank/DDBJ databases">
        <authorList>
            <person name="Kim H.J."/>
            <person name="Triplett B.A."/>
        </authorList>
    </citation>
    <scope>NUCLEOTIDE SEQUENCE [LARGE SCALE GENOMIC DNA]</scope>
    <source>
        <strain evidence="8 9">CGMCC 4.5593</strain>
    </source>
</reference>
<keyword evidence="5" id="KW-0234">DNA repair</keyword>
<dbReference type="Pfam" id="PF03852">
    <property type="entry name" value="Vsr"/>
    <property type="match status" value="1"/>
</dbReference>
<dbReference type="RefSeq" id="WP_089250084.1">
    <property type="nucleotide sequence ID" value="NZ_FZPH01000006.1"/>
</dbReference>
<accession>A0A239MUZ1</accession>
<evidence type="ECO:0000256" key="4">
    <source>
        <dbReference type="ARBA" id="ARBA00022801"/>
    </source>
</evidence>
<evidence type="ECO:0000256" key="1">
    <source>
        <dbReference type="ARBA" id="ARBA00022722"/>
    </source>
</evidence>